<gene>
    <name evidence="3" type="ORF">AVO45_08480</name>
</gene>
<feature type="domain" description="Endonuclease/exonuclease/phosphatase" evidence="2">
    <location>
        <begin position="23"/>
        <end position="340"/>
    </location>
</feature>
<keyword evidence="1" id="KW-0732">Signal</keyword>
<sequence length="349" mass="37985">MTRILLLLLLPVAVQAETLRVATFNTELSRDGPGLLLRDIQRGDPQVMDVVSVIAAVAPDVIALQGIDWDFDGLALEELVNRLAEAGLHYPYRFSRQPNAGLETDLDLDGDGRKYGPGDSQGWGRYSGQGGLAILSRHPIATQAVRDFSGLLWRDLPGARLPELDGKPFPSAQAQSVQRLSSTAHWVVPIEAPSGQFDLLTFHASPPVFDGPEDRNGLRNRDEIRLWQVFLDGGLGPAPENRFVIAGDANLDPKDSDGHTETIAGLLADPRLQDPEPRRNGVLQGAPSPDDLDTVVWEGIGSFRVDYVLPSVDWKVSGAGVYWPGPGEEGHDAATRASRHRLVWVDLVP</sequence>
<reference evidence="3 4" key="1">
    <citation type="submission" date="2015-12" db="EMBL/GenBank/DDBJ databases">
        <authorList>
            <person name="Shamseldin A."/>
            <person name="Moawad H."/>
            <person name="Abd El-Rahim W.M."/>
            <person name="Sadowsky M.J."/>
        </authorList>
    </citation>
    <scope>NUCLEOTIDE SEQUENCE [LARGE SCALE GENOMIC DNA]</scope>
    <source>
        <strain evidence="3 4">ZGT118</strain>
    </source>
</reference>
<feature type="signal peptide" evidence="1">
    <location>
        <begin position="1"/>
        <end position="16"/>
    </location>
</feature>
<evidence type="ECO:0000259" key="2">
    <source>
        <dbReference type="Pfam" id="PF03372"/>
    </source>
</evidence>
<evidence type="ECO:0000313" key="3">
    <source>
        <dbReference type="EMBL" id="KUJ77996.1"/>
    </source>
</evidence>
<comment type="caution">
    <text evidence="3">The sequence shown here is derived from an EMBL/GenBank/DDBJ whole genome shotgun (WGS) entry which is preliminary data.</text>
</comment>
<name>A0A0X3TU29_9RHOB</name>
<dbReference type="SUPFAM" id="SSF56219">
    <property type="entry name" value="DNase I-like"/>
    <property type="match status" value="1"/>
</dbReference>
<proteinExistence type="predicted"/>
<keyword evidence="3" id="KW-0378">Hydrolase</keyword>
<organism evidence="3 4">
    <name type="scientific">Ruegeria marisrubri</name>
    <dbReference type="NCBI Taxonomy" id="1685379"/>
    <lineage>
        <taxon>Bacteria</taxon>
        <taxon>Pseudomonadati</taxon>
        <taxon>Pseudomonadota</taxon>
        <taxon>Alphaproteobacteria</taxon>
        <taxon>Rhodobacterales</taxon>
        <taxon>Roseobacteraceae</taxon>
        <taxon>Ruegeria</taxon>
    </lineage>
</organism>
<evidence type="ECO:0000313" key="4">
    <source>
        <dbReference type="Proteomes" id="UP000053791"/>
    </source>
</evidence>
<dbReference type="Gene3D" id="3.60.10.10">
    <property type="entry name" value="Endonuclease/exonuclease/phosphatase"/>
    <property type="match status" value="1"/>
</dbReference>
<dbReference type="OrthoDB" id="292013at2"/>
<dbReference type="GO" id="GO:0004519">
    <property type="term" value="F:endonuclease activity"/>
    <property type="evidence" value="ECO:0007669"/>
    <property type="project" value="UniProtKB-KW"/>
</dbReference>
<keyword evidence="3" id="KW-0540">Nuclease</keyword>
<dbReference type="InterPro" id="IPR036691">
    <property type="entry name" value="Endo/exonu/phosph_ase_sf"/>
</dbReference>
<evidence type="ECO:0000256" key="1">
    <source>
        <dbReference type="SAM" id="SignalP"/>
    </source>
</evidence>
<keyword evidence="4" id="KW-1185">Reference proteome</keyword>
<dbReference type="AlphaFoldDB" id="A0A0X3TU29"/>
<dbReference type="Proteomes" id="UP000053791">
    <property type="component" value="Unassembled WGS sequence"/>
</dbReference>
<accession>A0A0X3TU29</accession>
<dbReference type="Pfam" id="PF03372">
    <property type="entry name" value="Exo_endo_phos"/>
    <property type="match status" value="1"/>
</dbReference>
<feature type="chain" id="PRO_5007054372" evidence="1">
    <location>
        <begin position="17"/>
        <end position="349"/>
    </location>
</feature>
<dbReference type="STRING" id="1685379.AVO45_08480"/>
<keyword evidence="3" id="KW-0255">Endonuclease</keyword>
<dbReference type="InterPro" id="IPR005135">
    <property type="entry name" value="Endo/exonuclease/phosphatase"/>
</dbReference>
<dbReference type="RefSeq" id="WP_068347085.1">
    <property type="nucleotide sequence ID" value="NZ_LQBQ01000023.1"/>
</dbReference>
<protein>
    <submittedName>
        <fullName evidence="3">Endonuclease</fullName>
    </submittedName>
</protein>
<dbReference type="EMBL" id="LQBQ01000023">
    <property type="protein sequence ID" value="KUJ77996.1"/>
    <property type="molecule type" value="Genomic_DNA"/>
</dbReference>